<accession>A0A930XVK6</accession>
<dbReference type="Pfam" id="PF02397">
    <property type="entry name" value="Bac_transf"/>
    <property type="match status" value="1"/>
</dbReference>
<keyword evidence="5" id="KW-1185">Reference proteome</keyword>
<proteinExistence type="inferred from homology"/>
<comment type="caution">
    <text evidence="4">The sequence shown here is derived from an EMBL/GenBank/DDBJ whole genome shotgun (WGS) entry which is preliminary data.</text>
</comment>
<keyword evidence="2" id="KW-0812">Transmembrane</keyword>
<gene>
    <name evidence="4" type="ORF">IR213_06365</name>
</gene>
<comment type="similarity">
    <text evidence="1">Belongs to the bacterial sugar transferase family.</text>
</comment>
<evidence type="ECO:0000259" key="3">
    <source>
        <dbReference type="Pfam" id="PF02397"/>
    </source>
</evidence>
<dbReference type="PANTHER" id="PTHR30576:SF10">
    <property type="entry name" value="SLL5057 PROTEIN"/>
    <property type="match status" value="1"/>
</dbReference>
<protein>
    <submittedName>
        <fullName evidence="4">Sugar transferase</fullName>
    </submittedName>
</protein>
<keyword evidence="2" id="KW-0472">Membrane</keyword>
<dbReference type="InterPro" id="IPR003362">
    <property type="entry name" value="Bact_transf"/>
</dbReference>
<dbReference type="GO" id="GO:0016780">
    <property type="term" value="F:phosphotransferase activity, for other substituted phosphate groups"/>
    <property type="evidence" value="ECO:0007669"/>
    <property type="project" value="TreeGrafter"/>
</dbReference>
<evidence type="ECO:0000313" key="4">
    <source>
        <dbReference type="EMBL" id="MBF2708212.1"/>
    </source>
</evidence>
<dbReference type="EMBL" id="JADHEC010000010">
    <property type="protein sequence ID" value="MBF2708212.1"/>
    <property type="molecule type" value="Genomic_DNA"/>
</dbReference>
<reference evidence="4" key="1">
    <citation type="submission" date="2020-11" db="EMBL/GenBank/DDBJ databases">
        <title>Genome of Flavobacterium soyangense.</title>
        <authorList>
            <person name="Liu Q."/>
            <person name="Xin Y.-H."/>
        </authorList>
    </citation>
    <scope>NUCLEOTIDE SEQUENCE</scope>
    <source>
        <strain evidence="4">CGMCC 1.13493</strain>
    </source>
</reference>
<keyword evidence="2" id="KW-1133">Transmembrane helix</keyword>
<organism evidence="4 5">
    <name type="scientific">Flavobacterium soyangense</name>
    <dbReference type="NCBI Taxonomy" id="2023265"/>
    <lineage>
        <taxon>Bacteria</taxon>
        <taxon>Pseudomonadati</taxon>
        <taxon>Bacteroidota</taxon>
        <taxon>Flavobacteriia</taxon>
        <taxon>Flavobacteriales</taxon>
        <taxon>Flavobacteriaceae</taxon>
        <taxon>Flavobacterium</taxon>
    </lineage>
</organism>
<keyword evidence="4" id="KW-0808">Transferase</keyword>
<sequence length="183" mass="20864">MLNRLFGLFLLISLLPLFVIVGLIISLEDGFPIFFKQKRVGVNYTFFEIYKFRSMRKDTPNVATHLLGNPEKYLLKIGGLIRKLSLDELPNLINIIKGEMVFVGPRPALYNQDDLMVLRVAKGVDTLIPGITGWAQVNGRDELSLIEKVKYEKEYLDRKSFAFDLKIIAMTFTKVLAKQGVSH</sequence>
<dbReference type="AlphaFoldDB" id="A0A930XVK6"/>
<evidence type="ECO:0000313" key="5">
    <source>
        <dbReference type="Proteomes" id="UP000646211"/>
    </source>
</evidence>
<evidence type="ECO:0000256" key="2">
    <source>
        <dbReference type="SAM" id="Phobius"/>
    </source>
</evidence>
<name>A0A930XVK6_9FLAO</name>
<evidence type="ECO:0000256" key="1">
    <source>
        <dbReference type="ARBA" id="ARBA00006464"/>
    </source>
</evidence>
<feature type="domain" description="Bacterial sugar transferase" evidence="3">
    <location>
        <begin position="2"/>
        <end position="176"/>
    </location>
</feature>
<dbReference type="PANTHER" id="PTHR30576">
    <property type="entry name" value="COLANIC BIOSYNTHESIS UDP-GLUCOSE LIPID CARRIER TRANSFERASE"/>
    <property type="match status" value="1"/>
</dbReference>
<dbReference type="RefSeq" id="WP_194311470.1">
    <property type="nucleotide sequence ID" value="NZ_JADHEC010000010.1"/>
</dbReference>
<feature type="transmembrane region" description="Helical" evidence="2">
    <location>
        <begin position="6"/>
        <end position="27"/>
    </location>
</feature>
<dbReference type="Proteomes" id="UP000646211">
    <property type="component" value="Unassembled WGS sequence"/>
</dbReference>